<accession>B3T530</accession>
<dbReference type="EMBL" id="EU016606">
    <property type="protein sequence ID" value="ABZ07689.1"/>
    <property type="molecule type" value="Genomic_DNA"/>
</dbReference>
<name>B3T530_9ARCH</name>
<sequence>MKLQSLGLFQSHMVMRTGNNTGVFEGTVEYMMLNNSSNIANSGTHEGNDFQVENHLGSVSGDALVVVLMDSGSGTDSVRVVYNDTDALQVATKRGAQLNTVTHTGTVDLDAGTYGSEDMATITIVDMDLNQDSSVRDTYTNSSTTFGVTITKSGSTVATEPFSGTMIIIETTADSGIFVGTFKVPDRKGSDMELTYYESKDAGGSAVQYFDTATIQSNSGSISLDRSVYPVPFVANDLRTGANAKTGQTEAGKVVAWITITDVDFTGDTLTTTTSGSAGSILVKLIQGSTTSTIFTAGSATSADASGSTLEELGPFSEVEMGTSIFETSMTIQNTQDCGACTATTLTPKSGNILQVEYVDTANSAGGTSTSYDSSTFDLRTGSLTVDKDVYVLGSDMVITLTDPDLNLDSTTCESYAMSIIEWDSSASSSMSLGDTDNFTNNPSSIEETGCNTGVFQTVTTLPSSAIGSTTIKYGEGVTLTYVDVGLSGEDDTEDAVLDVEAYFSISNFGALVELDKAVYNWTDTVYFTITSPDHNVNTAAEETIGTADLPVQVSTRSGKLCTSSDKTYFAAESGVDTGVFEGEVQLSGFTHRMSSDSTDTAPAAGNTACGTTFDGGVMRTGGQTDGVSVSYEYNDSVVVVASASISWNIGEASFDSSAASAGGSSVFTVVDADENVNDEIIDTFTVAVFSDSDNGGFTLTVNETDENTGVFEGTVFFTATDATSGSNLRVSEGDTVTAEYVDETLPEPYTTSDDLTIAGTLTIGTAFPPLERAPAANARVVDAFGSSVAEVSVDQQVQIAADVSNGQDKDQAFAYLVQVQDGNGVTVSLAWITGALTAGQSMSPALSWTPSASGSYTATVFVWESVDNPTALSPTTSVTIDVV</sequence>
<proteinExistence type="predicted"/>
<protein>
    <submittedName>
        <fullName evidence="1">Uncharacterized protein</fullName>
    </submittedName>
</protein>
<reference evidence="1" key="1">
    <citation type="journal article" date="2008" name="ISME J.">
        <title>Genomic patterns of recombination, clonal divergence and environment in marine microbial populations.</title>
        <authorList>
            <person name="Konstantinidis K.T."/>
            <person name="Delong E.F."/>
        </authorList>
    </citation>
    <scope>NUCLEOTIDE SEQUENCE</scope>
</reference>
<gene>
    <name evidence="1" type="ORF">ALOHA_HF4000ANIW137N18ctg2g33</name>
</gene>
<evidence type="ECO:0000313" key="1">
    <source>
        <dbReference type="EMBL" id="ABZ07689.1"/>
    </source>
</evidence>
<organism evidence="1">
    <name type="scientific">uncultured marine crenarchaeote HF4000_ANIW137N18</name>
    <dbReference type="NCBI Taxonomy" id="455576"/>
    <lineage>
        <taxon>Archaea</taxon>
        <taxon>Nitrososphaerota</taxon>
        <taxon>Nitrososphaeria</taxon>
        <taxon>Nitrosopumilales</taxon>
        <taxon>environmental samples</taxon>
    </lineage>
</organism>
<dbReference type="AlphaFoldDB" id="B3T530"/>